<name>A0AAD9JGC3_RIDPI</name>
<evidence type="ECO:0000313" key="3">
    <source>
        <dbReference type="Proteomes" id="UP001209878"/>
    </source>
</evidence>
<organism evidence="2 3">
    <name type="scientific">Ridgeia piscesae</name>
    <name type="common">Tubeworm</name>
    <dbReference type="NCBI Taxonomy" id="27915"/>
    <lineage>
        <taxon>Eukaryota</taxon>
        <taxon>Metazoa</taxon>
        <taxon>Spiralia</taxon>
        <taxon>Lophotrochozoa</taxon>
        <taxon>Annelida</taxon>
        <taxon>Polychaeta</taxon>
        <taxon>Sedentaria</taxon>
        <taxon>Canalipalpata</taxon>
        <taxon>Sabellida</taxon>
        <taxon>Siboglinidae</taxon>
        <taxon>Ridgeia</taxon>
    </lineage>
</organism>
<gene>
    <name evidence="2" type="ORF">NP493_2432g00006</name>
</gene>
<evidence type="ECO:0000256" key="1">
    <source>
        <dbReference type="SAM" id="MobiDB-lite"/>
    </source>
</evidence>
<comment type="caution">
    <text evidence="2">The sequence shown here is derived from an EMBL/GenBank/DDBJ whole genome shotgun (WGS) entry which is preliminary data.</text>
</comment>
<sequence length="205" mass="23289">MFTVTCLAADNVMPSWPWPWALNKVQAQGHPIIKRQEQWRYLYSVSRPKWSRIVESKPPISLRVVDSLRHTHAFSRVTLREFLVKWATMAAPMVSENASNGCVSTQLAEAKMQRTERNAPKKRPRCTNSTNTRQQSQRHEYHIYTASALEMFLTPVVAEETMSFTTCLPITIVASGWIMDASVLVPQSDEDEKAALSSLHSRQSA</sequence>
<proteinExistence type="predicted"/>
<dbReference type="AlphaFoldDB" id="A0AAD9JGC3"/>
<evidence type="ECO:0000313" key="2">
    <source>
        <dbReference type="EMBL" id="KAK2152644.1"/>
    </source>
</evidence>
<keyword evidence="3" id="KW-1185">Reference proteome</keyword>
<dbReference type="EMBL" id="JAODUO010002426">
    <property type="protein sequence ID" value="KAK2152644.1"/>
    <property type="molecule type" value="Genomic_DNA"/>
</dbReference>
<protein>
    <submittedName>
        <fullName evidence="2">Uncharacterized protein</fullName>
    </submittedName>
</protein>
<dbReference type="Proteomes" id="UP001209878">
    <property type="component" value="Unassembled WGS sequence"/>
</dbReference>
<feature type="region of interest" description="Disordered" evidence="1">
    <location>
        <begin position="113"/>
        <end position="137"/>
    </location>
</feature>
<feature type="compositionally biased region" description="Polar residues" evidence="1">
    <location>
        <begin position="126"/>
        <end position="135"/>
    </location>
</feature>
<reference evidence="2" key="1">
    <citation type="journal article" date="2023" name="Mol. Biol. Evol.">
        <title>Third-Generation Sequencing Reveals the Adaptive Role of the Epigenome in Three Deep-Sea Polychaetes.</title>
        <authorList>
            <person name="Perez M."/>
            <person name="Aroh O."/>
            <person name="Sun Y."/>
            <person name="Lan Y."/>
            <person name="Juniper S.K."/>
            <person name="Young C.R."/>
            <person name="Angers B."/>
            <person name="Qian P.Y."/>
        </authorList>
    </citation>
    <scope>NUCLEOTIDE SEQUENCE</scope>
    <source>
        <strain evidence="2">R07B-5</strain>
    </source>
</reference>
<accession>A0AAD9JGC3</accession>